<sequence>MASSSNIGKSLPYAGKWTTTILSSYEEDVVPEPSLRTDLQKVWESQ</sequence>
<accession>A0A2K3JU46</accession>
<organism evidence="1 2">
    <name type="scientific">Trifolium pratense</name>
    <name type="common">Red clover</name>
    <dbReference type="NCBI Taxonomy" id="57577"/>
    <lineage>
        <taxon>Eukaryota</taxon>
        <taxon>Viridiplantae</taxon>
        <taxon>Streptophyta</taxon>
        <taxon>Embryophyta</taxon>
        <taxon>Tracheophyta</taxon>
        <taxon>Spermatophyta</taxon>
        <taxon>Magnoliopsida</taxon>
        <taxon>eudicotyledons</taxon>
        <taxon>Gunneridae</taxon>
        <taxon>Pentapetalae</taxon>
        <taxon>rosids</taxon>
        <taxon>fabids</taxon>
        <taxon>Fabales</taxon>
        <taxon>Fabaceae</taxon>
        <taxon>Papilionoideae</taxon>
        <taxon>50 kb inversion clade</taxon>
        <taxon>NPAAA clade</taxon>
        <taxon>Hologalegina</taxon>
        <taxon>IRL clade</taxon>
        <taxon>Trifolieae</taxon>
        <taxon>Trifolium</taxon>
    </lineage>
</organism>
<gene>
    <name evidence="1" type="ORF">L195_g058758</name>
</gene>
<evidence type="ECO:0000313" key="2">
    <source>
        <dbReference type="Proteomes" id="UP000236291"/>
    </source>
</evidence>
<reference evidence="1 2" key="1">
    <citation type="journal article" date="2014" name="Am. J. Bot.">
        <title>Genome assembly and annotation for red clover (Trifolium pratense; Fabaceae).</title>
        <authorList>
            <person name="Istvanek J."/>
            <person name="Jaros M."/>
            <person name="Krenek A."/>
            <person name="Repkova J."/>
        </authorList>
    </citation>
    <scope>NUCLEOTIDE SEQUENCE [LARGE SCALE GENOMIC DNA]</scope>
    <source>
        <strain evidence="2">cv. Tatra</strain>
        <tissue evidence="1">Young leaves</tissue>
    </source>
</reference>
<reference evidence="1 2" key="2">
    <citation type="journal article" date="2017" name="Front. Plant Sci.">
        <title>Gene Classification and Mining of Molecular Markers Useful in Red Clover (Trifolium pratense) Breeding.</title>
        <authorList>
            <person name="Istvanek J."/>
            <person name="Dluhosova J."/>
            <person name="Dluhos P."/>
            <person name="Patkova L."/>
            <person name="Nedelnik J."/>
            <person name="Repkova J."/>
        </authorList>
    </citation>
    <scope>NUCLEOTIDE SEQUENCE [LARGE SCALE GENOMIC DNA]</scope>
    <source>
        <strain evidence="2">cv. Tatra</strain>
        <tissue evidence="1">Young leaves</tissue>
    </source>
</reference>
<evidence type="ECO:0000313" key="1">
    <source>
        <dbReference type="EMBL" id="PNX57563.1"/>
    </source>
</evidence>
<name>A0A2K3JU46_TRIPR</name>
<dbReference type="AlphaFoldDB" id="A0A2K3JU46"/>
<proteinExistence type="predicted"/>
<dbReference type="EMBL" id="ASHM01124092">
    <property type="protein sequence ID" value="PNX57563.1"/>
    <property type="molecule type" value="Genomic_DNA"/>
</dbReference>
<dbReference type="Proteomes" id="UP000236291">
    <property type="component" value="Unassembled WGS sequence"/>
</dbReference>
<comment type="caution">
    <text evidence="1">The sequence shown here is derived from an EMBL/GenBank/DDBJ whole genome shotgun (WGS) entry which is preliminary data.</text>
</comment>
<protein>
    <submittedName>
        <fullName evidence="1">Uncharacterized protein</fullName>
    </submittedName>
</protein>
<feature type="non-terminal residue" evidence="1">
    <location>
        <position position="46"/>
    </location>
</feature>